<protein>
    <submittedName>
        <fullName evidence="1">Uncharacterized protein</fullName>
    </submittedName>
</protein>
<evidence type="ECO:0000313" key="1">
    <source>
        <dbReference type="EMBL" id="KAG0468617.1"/>
    </source>
</evidence>
<reference evidence="1 2" key="1">
    <citation type="journal article" date="2020" name="Nat. Food">
        <title>A phased Vanilla planifolia genome enables genetic improvement of flavour and production.</title>
        <authorList>
            <person name="Hasing T."/>
            <person name="Tang H."/>
            <person name="Brym M."/>
            <person name="Khazi F."/>
            <person name="Huang T."/>
            <person name="Chambers A.H."/>
        </authorList>
    </citation>
    <scope>NUCLEOTIDE SEQUENCE [LARGE SCALE GENOMIC DNA]</scope>
    <source>
        <tissue evidence="1">Leaf</tissue>
    </source>
</reference>
<dbReference type="Proteomes" id="UP000639772">
    <property type="component" value="Chromosome 9"/>
</dbReference>
<dbReference type="EMBL" id="JADCNM010000009">
    <property type="protein sequence ID" value="KAG0468617.1"/>
    <property type="molecule type" value="Genomic_DNA"/>
</dbReference>
<gene>
    <name evidence="1" type="ORF">HPP92_017945</name>
</gene>
<organism evidence="1 2">
    <name type="scientific">Vanilla planifolia</name>
    <name type="common">Vanilla</name>
    <dbReference type="NCBI Taxonomy" id="51239"/>
    <lineage>
        <taxon>Eukaryota</taxon>
        <taxon>Viridiplantae</taxon>
        <taxon>Streptophyta</taxon>
        <taxon>Embryophyta</taxon>
        <taxon>Tracheophyta</taxon>
        <taxon>Spermatophyta</taxon>
        <taxon>Magnoliopsida</taxon>
        <taxon>Liliopsida</taxon>
        <taxon>Asparagales</taxon>
        <taxon>Orchidaceae</taxon>
        <taxon>Vanilloideae</taxon>
        <taxon>Vanilleae</taxon>
        <taxon>Vanilla</taxon>
    </lineage>
</organism>
<comment type="caution">
    <text evidence="1">The sequence shown here is derived from an EMBL/GenBank/DDBJ whole genome shotgun (WGS) entry which is preliminary data.</text>
</comment>
<proteinExistence type="predicted"/>
<name>A0A835QGG9_VANPL</name>
<sequence>MGSRRGGGWRGRFKRRWRSGGGELKWWCKAMRPQERWQATIGGSRSNWHKRQEVVAWRQWGLQEVVECVMGSRGGGIMAMRPQEEVSERQAVAPEVVA</sequence>
<evidence type="ECO:0000313" key="2">
    <source>
        <dbReference type="Proteomes" id="UP000639772"/>
    </source>
</evidence>
<accession>A0A835QGG9</accession>
<dbReference type="AlphaFoldDB" id="A0A835QGG9"/>